<dbReference type="RefSeq" id="WP_141532910.1">
    <property type="nucleotide sequence ID" value="NZ_JARTIK010000001.1"/>
</dbReference>
<accession>A0ABU6P570</accession>
<sequence length="101" mass="11966">MNRIKYGRKYNEYITMFTKDIAYHSESKAIIEEALAKQIDCLKSLKADHDEELAKTHVPKEYLTFEYLKIFDGYLEERGPMTFKQCLALYKAEYLKSILNI</sequence>
<proteinExistence type="predicted"/>
<keyword evidence="2" id="KW-1185">Reference proteome</keyword>
<name>A0ABU6P570_9BACI</name>
<evidence type="ECO:0000313" key="2">
    <source>
        <dbReference type="Proteomes" id="UP001336122"/>
    </source>
</evidence>
<protein>
    <submittedName>
        <fullName evidence="1">Uncharacterized protein</fullName>
    </submittedName>
</protein>
<reference evidence="1 2" key="1">
    <citation type="submission" date="2023-03" db="EMBL/GenBank/DDBJ databases">
        <title>Bacillus Genome Sequencing.</title>
        <authorList>
            <person name="Dunlap C."/>
        </authorList>
    </citation>
    <scope>NUCLEOTIDE SEQUENCE [LARGE SCALE GENOMIC DNA]</scope>
    <source>
        <strain evidence="1 2">NRS-319</strain>
    </source>
</reference>
<dbReference type="EMBL" id="JARTIK010000001">
    <property type="protein sequence ID" value="MED4676442.1"/>
    <property type="molecule type" value="Genomic_DNA"/>
</dbReference>
<organism evidence="1 2">
    <name type="scientific">Bacillus nitratireducens</name>
    <dbReference type="NCBI Taxonomy" id="2026193"/>
    <lineage>
        <taxon>Bacteria</taxon>
        <taxon>Bacillati</taxon>
        <taxon>Bacillota</taxon>
        <taxon>Bacilli</taxon>
        <taxon>Bacillales</taxon>
        <taxon>Bacillaceae</taxon>
        <taxon>Bacillus</taxon>
        <taxon>Bacillus cereus group</taxon>
    </lineage>
</organism>
<dbReference type="Proteomes" id="UP001336122">
    <property type="component" value="Unassembled WGS sequence"/>
</dbReference>
<gene>
    <name evidence="1" type="ORF">P9485_01005</name>
</gene>
<comment type="caution">
    <text evidence="1">The sequence shown here is derived from an EMBL/GenBank/DDBJ whole genome shotgun (WGS) entry which is preliminary data.</text>
</comment>
<evidence type="ECO:0000313" key="1">
    <source>
        <dbReference type="EMBL" id="MED4676442.1"/>
    </source>
</evidence>